<proteinExistence type="predicted"/>
<name>K1XXR8_9BACT</name>
<organism evidence="1">
    <name type="scientific">uncultured bacterium</name>
    <name type="common">gcode 4</name>
    <dbReference type="NCBI Taxonomy" id="1234023"/>
    <lineage>
        <taxon>Bacteria</taxon>
        <taxon>environmental samples</taxon>
    </lineage>
</organism>
<dbReference type="EMBL" id="AMFJ01034298">
    <property type="protein sequence ID" value="EKD29736.1"/>
    <property type="molecule type" value="Genomic_DNA"/>
</dbReference>
<comment type="caution">
    <text evidence="1">The sequence shown here is derived from an EMBL/GenBank/DDBJ whole genome shotgun (WGS) entry which is preliminary data.</text>
</comment>
<evidence type="ECO:0000313" key="1">
    <source>
        <dbReference type="EMBL" id="EKD29736.1"/>
    </source>
</evidence>
<protein>
    <submittedName>
        <fullName evidence="1">Uncharacterized protein</fullName>
    </submittedName>
</protein>
<sequence length="145" mass="17324">MNNITNFRESGYIHFKWINEILRETFHINGVEVLFNHGTLFLSFWLTKEYKRNLNVDFFCCRNNKEIDMEEVSTHREFLYFVYEDIMFLAIDSKLDDMSVSTFAEQFQKFWIINTDCLGIKFMSVGNSGDFFVGSDIWDFLINIT</sequence>
<reference evidence="1" key="1">
    <citation type="journal article" date="2012" name="Science">
        <title>Fermentation, hydrogen, and sulfur metabolism in multiple uncultivated bacterial phyla.</title>
        <authorList>
            <person name="Wrighton K.C."/>
            <person name="Thomas B.C."/>
            <person name="Sharon I."/>
            <person name="Miller C.S."/>
            <person name="Castelle C.J."/>
            <person name="VerBerkmoes N.C."/>
            <person name="Wilkins M.J."/>
            <person name="Hettich R.L."/>
            <person name="Lipton M.S."/>
            <person name="Williams K.H."/>
            <person name="Long P.E."/>
            <person name="Banfield J.F."/>
        </authorList>
    </citation>
    <scope>NUCLEOTIDE SEQUENCE [LARGE SCALE GENOMIC DNA]</scope>
</reference>
<dbReference type="AlphaFoldDB" id="K1XXR8"/>
<gene>
    <name evidence="1" type="ORF">ACD_78C00298G0001</name>
</gene>
<accession>K1XXR8</accession>